<comment type="caution">
    <text evidence="1">The sequence shown here is derived from an EMBL/GenBank/DDBJ whole genome shotgun (WGS) entry which is preliminary data.</text>
</comment>
<protein>
    <submittedName>
        <fullName evidence="1">Beta-helix fold protein</fullName>
    </submittedName>
</protein>
<dbReference type="PANTHER" id="PTHR36453:SF1">
    <property type="entry name" value="RIGHT HANDED BETA HELIX DOMAIN-CONTAINING PROTEIN"/>
    <property type="match status" value="1"/>
</dbReference>
<reference evidence="1" key="1">
    <citation type="journal article" date="2021" name="Sci. Rep.">
        <title>Diploid genomic architecture of Nitzschia inconspicua, an elite biomass production diatom.</title>
        <authorList>
            <person name="Oliver A."/>
            <person name="Podell S."/>
            <person name="Pinowska A."/>
            <person name="Traller J.C."/>
            <person name="Smith S.R."/>
            <person name="McClure R."/>
            <person name="Beliaev A."/>
            <person name="Bohutskyi P."/>
            <person name="Hill E.A."/>
            <person name="Rabines A."/>
            <person name="Zheng H."/>
            <person name="Allen L.Z."/>
            <person name="Kuo A."/>
            <person name="Grigoriev I.V."/>
            <person name="Allen A.E."/>
            <person name="Hazlebeck D."/>
            <person name="Allen E.E."/>
        </authorList>
    </citation>
    <scope>NUCLEOTIDE SEQUENCE</scope>
    <source>
        <strain evidence="1">Hildebrandi</strain>
    </source>
</reference>
<dbReference type="PANTHER" id="PTHR36453">
    <property type="entry name" value="SECRETED PROTEIN-RELATED"/>
    <property type="match status" value="1"/>
</dbReference>
<dbReference type="EMBL" id="JAGRRH010000014">
    <property type="protein sequence ID" value="KAG7358470.1"/>
    <property type="molecule type" value="Genomic_DNA"/>
</dbReference>
<evidence type="ECO:0000313" key="1">
    <source>
        <dbReference type="EMBL" id="KAG7358470.1"/>
    </source>
</evidence>
<proteinExistence type="predicted"/>
<dbReference type="Proteomes" id="UP000693970">
    <property type="component" value="Unassembled WGS sequence"/>
</dbReference>
<sequence>MQSHGAASKKRSSDLLGGSSFNVTRLDCNMRHLALNYSRSILNVMAQETNMDGITLLGIVHDALQLTSLCHIEKLINTLEENPTVTTTTTSRRHLRRQESNDLEDICRHHACIFVVPSNPSSTSEESRLEEGTIKHPWTSLHRAVDHARSITTSTSSVNTSASIILRKGVHSLQGQTLRLSNIQHRNVTLMAYPTEEVWISGGLSLQNVVWKPEGNGIYVANLTDLLLGHTLPKTPSLFTSTRRYYRARYPNADPEIDAVLLEENYDRHQLSLEQKLLKSRFSTWLQGRDVLEWTVPPKGTPPNFTYYDFATHPPPGVPHKNDSTMDGYNWYASGHGGVCSEIWGPEADSYWCSNASQGGWAEVDQECATTGRMQLPVGMTYNQSEDALSPFQHATLEGGYVFAQHSQSWSMHMFEITHHSASDAGMTFAKGGGKQGGRNWCRCDQCTYAGSWCGQHESPPRNDDQRLIGGNWIVENVKEFLDLPGEYFLDREKYLLYVKPNSTADLTDFSLGILTELVDLRNSTNVQIKNLGFRDQAATFLEDPWSAPSGGDWSLRRGGAIFIEGSSHVTIRGCHFFRLDGSAIFLSRRTRYVTIECNHFEWLGENAIATWGETDAYDATSENFPIYTLIQYNIMRELGIYQIQSSALGQNKAALSKVRNNIMFNMPRAAINFNDMVGGGDIVTGNLIFNTCRKSGDHGPINTWDRQAYLTTLKDGQTASFDPQPRIIHHNFIFANYGASQGVDNDDGSSWYHIHHNVFYMADGFKMDYGGHDSVFEYNLILSYPYSGNCFGMGTFLRGHGDVLRSNRCILGLGQGSIETNGSNSIELVATDPPNVGRFYGACDDSHLIMSSNEYYTPDGVVNIGCNGNSFHTMKEMQEKFGLEIDSKGGKIPEDTLILEWASELVH</sequence>
<reference evidence="1" key="2">
    <citation type="submission" date="2021-04" db="EMBL/GenBank/DDBJ databases">
        <authorList>
            <person name="Podell S."/>
        </authorList>
    </citation>
    <scope>NUCLEOTIDE SEQUENCE</scope>
    <source>
        <strain evidence="1">Hildebrandi</strain>
    </source>
</reference>
<gene>
    <name evidence="1" type="ORF">IV203_015058</name>
</gene>
<dbReference type="OrthoDB" id="5949092at2759"/>
<organism evidence="1 2">
    <name type="scientific">Nitzschia inconspicua</name>
    <dbReference type="NCBI Taxonomy" id="303405"/>
    <lineage>
        <taxon>Eukaryota</taxon>
        <taxon>Sar</taxon>
        <taxon>Stramenopiles</taxon>
        <taxon>Ochrophyta</taxon>
        <taxon>Bacillariophyta</taxon>
        <taxon>Bacillariophyceae</taxon>
        <taxon>Bacillariophycidae</taxon>
        <taxon>Bacillariales</taxon>
        <taxon>Bacillariaceae</taxon>
        <taxon>Nitzschia</taxon>
    </lineage>
</organism>
<accession>A0A9K3LB30</accession>
<evidence type="ECO:0000313" key="2">
    <source>
        <dbReference type="Proteomes" id="UP000693970"/>
    </source>
</evidence>
<dbReference type="AlphaFoldDB" id="A0A9K3LB30"/>
<name>A0A9K3LB30_9STRA</name>
<keyword evidence="2" id="KW-1185">Reference proteome</keyword>